<dbReference type="PANTHER" id="PTHR37176">
    <property type="entry name" value="F10K1.23"/>
    <property type="match status" value="1"/>
</dbReference>
<protein>
    <submittedName>
        <fullName evidence="1">Uncharacterized protein</fullName>
    </submittedName>
</protein>
<organism evidence="1 2">
    <name type="scientific">Escallonia rubra</name>
    <dbReference type="NCBI Taxonomy" id="112253"/>
    <lineage>
        <taxon>Eukaryota</taxon>
        <taxon>Viridiplantae</taxon>
        <taxon>Streptophyta</taxon>
        <taxon>Embryophyta</taxon>
        <taxon>Tracheophyta</taxon>
        <taxon>Spermatophyta</taxon>
        <taxon>Magnoliopsida</taxon>
        <taxon>eudicotyledons</taxon>
        <taxon>Gunneridae</taxon>
        <taxon>Pentapetalae</taxon>
        <taxon>asterids</taxon>
        <taxon>campanulids</taxon>
        <taxon>Escalloniales</taxon>
        <taxon>Escalloniaceae</taxon>
        <taxon>Escallonia</taxon>
    </lineage>
</organism>
<gene>
    <name evidence="1" type="ORF">RJ640_025154</name>
</gene>
<reference evidence="1" key="1">
    <citation type="submission" date="2022-12" db="EMBL/GenBank/DDBJ databases">
        <title>Draft genome assemblies for two species of Escallonia (Escalloniales).</title>
        <authorList>
            <person name="Chanderbali A."/>
            <person name="Dervinis C."/>
            <person name="Anghel I."/>
            <person name="Soltis D."/>
            <person name="Soltis P."/>
            <person name="Zapata F."/>
        </authorList>
    </citation>
    <scope>NUCLEOTIDE SEQUENCE</scope>
    <source>
        <strain evidence="1">UCBG92.1500</strain>
        <tissue evidence="1">Leaf</tissue>
    </source>
</reference>
<dbReference type="Proteomes" id="UP001187471">
    <property type="component" value="Unassembled WGS sequence"/>
</dbReference>
<evidence type="ECO:0000313" key="1">
    <source>
        <dbReference type="EMBL" id="KAK2982738.1"/>
    </source>
</evidence>
<name>A0AA88UHT5_9ASTE</name>
<dbReference type="GO" id="GO:0042138">
    <property type="term" value="P:meiotic DNA double-strand break formation"/>
    <property type="evidence" value="ECO:0007669"/>
    <property type="project" value="InterPro"/>
</dbReference>
<evidence type="ECO:0000313" key="2">
    <source>
        <dbReference type="Proteomes" id="UP001187471"/>
    </source>
</evidence>
<dbReference type="AlphaFoldDB" id="A0AA88UHT5"/>
<dbReference type="PANTHER" id="PTHR37176:SF1">
    <property type="entry name" value="PROTEIN DOUBLE-STRAND BREAK FORMATION"/>
    <property type="match status" value="1"/>
</dbReference>
<sequence length="234" mass="26658">MAHHVVAQQISVFRFQIENRRFALFSLSIPLTPYCLHSLPVTRLSLCDEALPILSQIRRRSAADPRIRPSFQRRQIATGSSVELEKVHEARIARCPSRALREILRAEASDPRIPRSRFRSYRRRGGTFSLSSASSTSCLALRYEALLMREANSPSNQWLQVLYGEWLNFAEDSFDNRFYSIARKACEKALSCFDMFDTKTDAFVENVQAIDKIKRLKDAAVVSAASQSEPRDAV</sequence>
<accession>A0AA88UHT5</accession>
<keyword evidence="2" id="KW-1185">Reference proteome</keyword>
<comment type="caution">
    <text evidence="1">The sequence shown here is derived from an EMBL/GenBank/DDBJ whole genome shotgun (WGS) entry which is preliminary data.</text>
</comment>
<proteinExistence type="predicted"/>
<dbReference type="InterPro" id="IPR044969">
    <property type="entry name" value="DFO"/>
</dbReference>
<dbReference type="EMBL" id="JAVXUO010001390">
    <property type="protein sequence ID" value="KAK2982738.1"/>
    <property type="molecule type" value="Genomic_DNA"/>
</dbReference>